<evidence type="ECO:0000256" key="1">
    <source>
        <dbReference type="ARBA" id="ARBA00022801"/>
    </source>
</evidence>
<dbReference type="SMART" id="SM00487">
    <property type="entry name" value="DEXDc"/>
    <property type="match status" value="1"/>
</dbReference>
<dbReference type="Pfam" id="PF00271">
    <property type="entry name" value="Helicase_C"/>
    <property type="match status" value="1"/>
</dbReference>
<dbReference type="InterPro" id="IPR001650">
    <property type="entry name" value="Helicase_C-like"/>
</dbReference>
<dbReference type="GO" id="GO:0004386">
    <property type="term" value="F:helicase activity"/>
    <property type="evidence" value="ECO:0007669"/>
    <property type="project" value="UniProtKB-KW"/>
</dbReference>
<dbReference type="GO" id="GO:0016787">
    <property type="term" value="F:hydrolase activity"/>
    <property type="evidence" value="ECO:0007669"/>
    <property type="project" value="UniProtKB-KW"/>
</dbReference>
<comment type="caution">
    <text evidence="4">The sequence shown here is derived from an EMBL/GenBank/DDBJ whole genome shotgun (WGS) entry which is preliminary data.</text>
</comment>
<keyword evidence="4" id="KW-0547">Nucleotide-binding</keyword>
<dbReference type="InterPro" id="IPR000330">
    <property type="entry name" value="SNF2_N"/>
</dbReference>
<accession>A0A948T9K5</accession>
<feature type="domain" description="Helicase C-terminal" evidence="3">
    <location>
        <begin position="692"/>
        <end position="864"/>
    </location>
</feature>
<evidence type="ECO:0000259" key="3">
    <source>
        <dbReference type="PROSITE" id="PS51194"/>
    </source>
</evidence>
<proteinExistence type="predicted"/>
<dbReference type="InterPro" id="IPR014001">
    <property type="entry name" value="Helicase_ATP-bd"/>
</dbReference>
<gene>
    <name evidence="4" type="ORF">H9777_00700</name>
</gene>
<dbReference type="PROSITE" id="PS51194">
    <property type="entry name" value="HELICASE_CTER"/>
    <property type="match status" value="1"/>
</dbReference>
<dbReference type="PANTHER" id="PTHR45766:SF6">
    <property type="entry name" value="SWI_SNF-RELATED MATRIX-ASSOCIATED ACTIN-DEPENDENT REGULATOR OF CHROMATIN SUBFAMILY A-LIKE PROTEIN 1"/>
    <property type="match status" value="1"/>
</dbReference>
<dbReference type="InterPro" id="IPR027417">
    <property type="entry name" value="P-loop_NTPase"/>
</dbReference>
<reference evidence="4" key="1">
    <citation type="journal article" date="2021" name="PeerJ">
        <title>Extensive microbial diversity within the chicken gut microbiome revealed by metagenomics and culture.</title>
        <authorList>
            <person name="Gilroy R."/>
            <person name="Ravi A."/>
            <person name="Getino M."/>
            <person name="Pursley I."/>
            <person name="Horton D.L."/>
            <person name="Alikhan N.F."/>
            <person name="Baker D."/>
            <person name="Gharbi K."/>
            <person name="Hall N."/>
            <person name="Watson M."/>
            <person name="Adriaenssens E.M."/>
            <person name="Foster-Nyarko E."/>
            <person name="Jarju S."/>
            <person name="Secka A."/>
            <person name="Antonio M."/>
            <person name="Oren A."/>
            <person name="Chaudhuri R.R."/>
            <person name="La Ragione R."/>
            <person name="Hildebrand F."/>
            <person name="Pallen M.J."/>
        </authorList>
    </citation>
    <scope>NUCLEOTIDE SEQUENCE</scope>
    <source>
        <strain evidence="4">G4-2901</strain>
    </source>
</reference>
<dbReference type="GO" id="GO:0005524">
    <property type="term" value="F:ATP binding"/>
    <property type="evidence" value="ECO:0007669"/>
    <property type="project" value="InterPro"/>
</dbReference>
<keyword evidence="4" id="KW-0067">ATP-binding</keyword>
<evidence type="ECO:0000313" key="5">
    <source>
        <dbReference type="Proteomes" id="UP000783796"/>
    </source>
</evidence>
<dbReference type="Gene3D" id="3.40.50.300">
    <property type="entry name" value="P-loop containing nucleotide triphosphate hydrolases"/>
    <property type="match status" value="2"/>
</dbReference>
<dbReference type="Gene3D" id="3.30.870.10">
    <property type="entry name" value="Endonuclease Chain A"/>
    <property type="match status" value="1"/>
</dbReference>
<dbReference type="InterPro" id="IPR049730">
    <property type="entry name" value="SNF2/RAD54-like_C"/>
</dbReference>
<dbReference type="SUPFAM" id="SSF52540">
    <property type="entry name" value="P-loop containing nucleoside triphosphate hydrolases"/>
    <property type="match status" value="1"/>
</dbReference>
<keyword evidence="4" id="KW-0347">Helicase</keyword>
<protein>
    <submittedName>
        <fullName evidence="4">DEAD/DEAH box helicase family protein</fullName>
    </submittedName>
</protein>
<dbReference type="Proteomes" id="UP000783796">
    <property type="component" value="Unassembled WGS sequence"/>
</dbReference>
<organism evidence="4 5">
    <name type="scientific">Candidatus Phocaeicola faecigallinarum</name>
    <dbReference type="NCBI Taxonomy" id="2838732"/>
    <lineage>
        <taxon>Bacteria</taxon>
        <taxon>Pseudomonadati</taxon>
        <taxon>Bacteroidota</taxon>
        <taxon>Bacteroidia</taxon>
        <taxon>Bacteroidales</taxon>
        <taxon>Bacteroidaceae</taxon>
        <taxon>Phocaeicola</taxon>
    </lineage>
</organism>
<keyword evidence="1" id="KW-0378">Hydrolase</keyword>
<dbReference type="CDD" id="cd18793">
    <property type="entry name" value="SF2_C_SNF"/>
    <property type="match status" value="1"/>
</dbReference>
<reference evidence="4" key="2">
    <citation type="submission" date="2021-04" db="EMBL/GenBank/DDBJ databases">
        <authorList>
            <person name="Gilroy R."/>
        </authorList>
    </citation>
    <scope>NUCLEOTIDE SEQUENCE</scope>
    <source>
        <strain evidence="4">G4-2901</strain>
    </source>
</reference>
<dbReference type="EMBL" id="JAHLFW010000005">
    <property type="protein sequence ID" value="MBU3836854.1"/>
    <property type="molecule type" value="Genomic_DNA"/>
</dbReference>
<dbReference type="CDD" id="cd09178">
    <property type="entry name" value="PLDc_N_Snf2_like"/>
    <property type="match status" value="1"/>
</dbReference>
<sequence>MSSNFITNRDKFLSDIINGILPKADAVDILVGYFYYSGYVELNENLKDKQIRILVGLDIDLHISKRISEVENVRKDFISRNIVKEDYYKQFINLFNNSDFLDSAEKLEQFGMFYKKIQDGTLEIRKTLDPCHSKMYLFAYNDMMNEGRELPGVLITGSSNLSYQGLKGRIELNARFNDKQDYEEGKRLFDELWDSSVVIASKDNLDEWKNKVMEHTWYEKLYSPYLMYIRVLKEYFNIPTTNNILTPHDITEGKYSNLKYQTDAVQMALNALNNHNGAIVADVVGLGKSVIASTIARNLKLRTIVICPPHLYKQWEGYRDEFGFTASVFSTGKIEDALLHYQEIVKVDEQFLIIIDEAHRFRNEYTQDYALLHNLCSNNKVLLLTATPFNNQPADIYALIKLFQIPTKSTLKTVENLGATFKDLIVKYKTLREDQRYGKASESEVKAEVSNIARKIRSIISPLVVRRSRLDLQDIPEYADDLKQQNIQLVLPNDPEELEYDLSGIKGLYRSTLERISPLEKTDNATYHFKAARYSPVSYIHEDLQDKLANELEEKTGVKLNLLLGRQVNIAKFMRRLLVARFESSVAAFRVSLDYMIKSSEHLLRWIEKRNRIPVFKKGNLPDVEAFYDSSEDGMGEIEELFEKYESRGFFEIDMKYVKDEFVSDVEADIRLLQNLREEWFGKENIIKFDPKLDSFVNIIREKMEKEPDRKLIVFSEYADTVNYLGEALAKAGLPVMKYTSADATPANKDIIRANFDAGLKQALQQNDYHILVATDAISEGYNLHRAGAIFNYDIPYNPTRVIQRIGRINRINKKVFDELYIYNYFPTDVGEAETRTKEISTLKMAMIHAIMGEDTKALTKEEEVKAFFKERYRKEFARSEEASWDTPYRKLINSLKGTKDYDAAMDMPHRARTARNIEKPKKGVLMFGRKGDDFVFKIGDTVNPPLMISAEEAISLFEADKNEEPVALSNDFDYVYQRVKSSLFSSDVKDRNEKDQINAQAKIKVLMNRQALPKDYLEDLMQVVKADALSGYEIRFINQLVVKDAEKLLKKIPIDYIERIINSQNSVGDGDETLILSEELQ</sequence>
<dbReference type="PANTHER" id="PTHR45766">
    <property type="entry name" value="DNA ANNEALING HELICASE AND ENDONUCLEASE ZRANB3 FAMILY MEMBER"/>
    <property type="match status" value="1"/>
</dbReference>
<dbReference type="Pfam" id="PF00176">
    <property type="entry name" value="SNF2-rel_dom"/>
    <property type="match status" value="1"/>
</dbReference>
<evidence type="ECO:0000313" key="4">
    <source>
        <dbReference type="EMBL" id="MBU3836854.1"/>
    </source>
</evidence>
<name>A0A948T9K5_9BACT</name>
<dbReference type="SMART" id="SM00490">
    <property type="entry name" value="HELICc"/>
    <property type="match status" value="1"/>
</dbReference>
<feature type="domain" description="Helicase ATP-binding" evidence="2">
    <location>
        <begin position="269"/>
        <end position="406"/>
    </location>
</feature>
<dbReference type="PROSITE" id="PS51192">
    <property type="entry name" value="HELICASE_ATP_BIND_1"/>
    <property type="match status" value="1"/>
</dbReference>
<evidence type="ECO:0000259" key="2">
    <source>
        <dbReference type="PROSITE" id="PS51192"/>
    </source>
</evidence>
<dbReference type="AlphaFoldDB" id="A0A948T9K5"/>